<dbReference type="EMBL" id="BMJC01000004">
    <property type="protein sequence ID" value="GGB12041.1"/>
    <property type="molecule type" value="Genomic_DNA"/>
</dbReference>
<evidence type="ECO:0000259" key="8">
    <source>
        <dbReference type="Pfam" id="PF01694"/>
    </source>
</evidence>
<keyword evidence="5 7" id="KW-1133">Transmembrane helix</keyword>
<evidence type="ECO:0000313" key="11">
    <source>
        <dbReference type="Proteomes" id="UP000607559"/>
    </source>
</evidence>
<comment type="similarity">
    <text evidence="2">Belongs to the peptidase S54 family.</text>
</comment>
<name>A0A8J2UFU7_9BACT</name>
<evidence type="ECO:0000256" key="3">
    <source>
        <dbReference type="ARBA" id="ARBA00022692"/>
    </source>
</evidence>
<evidence type="ECO:0000256" key="4">
    <source>
        <dbReference type="ARBA" id="ARBA00022801"/>
    </source>
</evidence>
<dbReference type="GO" id="GO:0016020">
    <property type="term" value="C:membrane"/>
    <property type="evidence" value="ECO:0007669"/>
    <property type="project" value="UniProtKB-SubCell"/>
</dbReference>
<sequence length="305" mass="34629">MEDNYRKKMVLGQDGNALVQLVVINAVLFAILKLVYVVYMVNNLSDAAYENNVLSWFFVPGSLDKLSTRPWTILTFMFSDGHVFRFIGNMVWLWGFGYILQDLTGNRKLIPIYLYGGIAGAVFFLICYAVFPRLHAQAGLVDLAGANASVIAIAIATTTVAPDYRIFPMINGGIPLWILTVVYLLINFSTISHSDTGAYIANLSGAGAGFLFIYRLRKGHDGSIWINRFFDWCNDLFNPDKKKRTRSPKDEFYYKVSGTQPFKKIPNVTQQRIDEILDKINQQGYRFLTDEEKEILKRAADEEEL</sequence>
<gene>
    <name evidence="10" type="ORF">GCM10011511_39550</name>
</gene>
<keyword evidence="6 7" id="KW-0472">Membrane</keyword>
<protein>
    <submittedName>
        <fullName evidence="10">Rhomboid family intramembrane serine protease</fullName>
    </submittedName>
</protein>
<evidence type="ECO:0000256" key="7">
    <source>
        <dbReference type="SAM" id="Phobius"/>
    </source>
</evidence>
<keyword evidence="4" id="KW-0378">Hydrolase</keyword>
<evidence type="ECO:0000313" key="10">
    <source>
        <dbReference type="EMBL" id="GGB12041.1"/>
    </source>
</evidence>
<dbReference type="PANTHER" id="PTHR43731:SF14">
    <property type="entry name" value="PRESENILIN-ASSOCIATED RHOMBOID-LIKE PROTEIN, MITOCHONDRIAL"/>
    <property type="match status" value="1"/>
</dbReference>
<comment type="caution">
    <text evidence="10">The sequence shown here is derived from an EMBL/GenBank/DDBJ whole genome shotgun (WGS) entry which is preliminary data.</text>
</comment>
<evidence type="ECO:0000256" key="6">
    <source>
        <dbReference type="ARBA" id="ARBA00023136"/>
    </source>
</evidence>
<dbReference type="AlphaFoldDB" id="A0A8J2UFU7"/>
<reference evidence="10" key="1">
    <citation type="journal article" date="2014" name="Int. J. Syst. Evol. Microbiol.">
        <title>Complete genome sequence of Corynebacterium casei LMG S-19264T (=DSM 44701T), isolated from a smear-ripened cheese.</title>
        <authorList>
            <consortium name="US DOE Joint Genome Institute (JGI-PGF)"/>
            <person name="Walter F."/>
            <person name="Albersmeier A."/>
            <person name="Kalinowski J."/>
            <person name="Ruckert C."/>
        </authorList>
    </citation>
    <scope>NUCLEOTIDE SEQUENCE</scope>
    <source>
        <strain evidence="10">CGMCC 1.15448</strain>
    </source>
</reference>
<keyword evidence="11" id="KW-1185">Reference proteome</keyword>
<evidence type="ECO:0000256" key="5">
    <source>
        <dbReference type="ARBA" id="ARBA00022989"/>
    </source>
</evidence>
<dbReference type="SUPFAM" id="SSF144091">
    <property type="entry name" value="Rhomboid-like"/>
    <property type="match status" value="1"/>
</dbReference>
<dbReference type="InterPro" id="IPR046483">
    <property type="entry name" value="DUF6576"/>
</dbReference>
<dbReference type="Proteomes" id="UP000607559">
    <property type="component" value="Unassembled WGS sequence"/>
</dbReference>
<evidence type="ECO:0000256" key="2">
    <source>
        <dbReference type="ARBA" id="ARBA00009045"/>
    </source>
</evidence>
<dbReference type="Pfam" id="PF01694">
    <property type="entry name" value="Rhomboid"/>
    <property type="match status" value="1"/>
</dbReference>
<evidence type="ECO:0000259" key="9">
    <source>
        <dbReference type="Pfam" id="PF20216"/>
    </source>
</evidence>
<accession>A0A8J2UFU7</accession>
<dbReference type="GO" id="GO:0004252">
    <property type="term" value="F:serine-type endopeptidase activity"/>
    <property type="evidence" value="ECO:0007669"/>
    <property type="project" value="InterPro"/>
</dbReference>
<feature type="transmembrane region" description="Helical" evidence="7">
    <location>
        <begin position="143"/>
        <end position="162"/>
    </location>
</feature>
<feature type="transmembrane region" description="Helical" evidence="7">
    <location>
        <begin position="112"/>
        <end position="131"/>
    </location>
</feature>
<feature type="domain" description="DUF6576" evidence="9">
    <location>
        <begin position="269"/>
        <end position="298"/>
    </location>
</feature>
<comment type="subcellular location">
    <subcellularLocation>
        <location evidence="1">Membrane</location>
        <topology evidence="1">Multi-pass membrane protein</topology>
    </subcellularLocation>
</comment>
<evidence type="ECO:0000256" key="1">
    <source>
        <dbReference type="ARBA" id="ARBA00004141"/>
    </source>
</evidence>
<dbReference type="PANTHER" id="PTHR43731">
    <property type="entry name" value="RHOMBOID PROTEASE"/>
    <property type="match status" value="1"/>
</dbReference>
<dbReference type="InterPro" id="IPR050925">
    <property type="entry name" value="Rhomboid_protease_S54"/>
</dbReference>
<keyword evidence="10" id="KW-0645">Protease</keyword>
<feature type="transmembrane region" description="Helical" evidence="7">
    <location>
        <begin position="21"/>
        <end position="41"/>
    </location>
</feature>
<organism evidence="10 11">
    <name type="scientific">Puia dinghuensis</name>
    <dbReference type="NCBI Taxonomy" id="1792502"/>
    <lineage>
        <taxon>Bacteria</taxon>
        <taxon>Pseudomonadati</taxon>
        <taxon>Bacteroidota</taxon>
        <taxon>Chitinophagia</taxon>
        <taxon>Chitinophagales</taxon>
        <taxon>Chitinophagaceae</taxon>
        <taxon>Puia</taxon>
    </lineage>
</organism>
<dbReference type="InterPro" id="IPR035952">
    <property type="entry name" value="Rhomboid-like_sf"/>
</dbReference>
<feature type="transmembrane region" description="Helical" evidence="7">
    <location>
        <begin position="83"/>
        <end position="100"/>
    </location>
</feature>
<dbReference type="Gene3D" id="1.20.1540.10">
    <property type="entry name" value="Rhomboid-like"/>
    <property type="match status" value="1"/>
</dbReference>
<feature type="transmembrane region" description="Helical" evidence="7">
    <location>
        <begin position="197"/>
        <end position="214"/>
    </location>
</feature>
<dbReference type="GO" id="GO:0006508">
    <property type="term" value="P:proteolysis"/>
    <property type="evidence" value="ECO:0007669"/>
    <property type="project" value="UniProtKB-KW"/>
</dbReference>
<feature type="domain" description="Peptidase S54 rhomboid" evidence="8">
    <location>
        <begin position="69"/>
        <end position="217"/>
    </location>
</feature>
<reference evidence="10" key="2">
    <citation type="submission" date="2020-09" db="EMBL/GenBank/DDBJ databases">
        <authorList>
            <person name="Sun Q."/>
            <person name="Zhou Y."/>
        </authorList>
    </citation>
    <scope>NUCLEOTIDE SEQUENCE</scope>
    <source>
        <strain evidence="10">CGMCC 1.15448</strain>
    </source>
</reference>
<dbReference type="Pfam" id="PF20216">
    <property type="entry name" value="DUF6576"/>
    <property type="match status" value="1"/>
</dbReference>
<feature type="transmembrane region" description="Helical" evidence="7">
    <location>
        <begin position="174"/>
        <end position="191"/>
    </location>
</feature>
<dbReference type="InterPro" id="IPR022764">
    <property type="entry name" value="Peptidase_S54_rhomboid_dom"/>
</dbReference>
<keyword evidence="3 7" id="KW-0812">Transmembrane</keyword>
<proteinExistence type="inferred from homology"/>